<keyword evidence="3" id="KW-1185">Reference proteome</keyword>
<proteinExistence type="predicted"/>
<sequence length="315" mass="33103">MSSNSISASAAASANQALIAFVTRLNEIIQQVLQAQSQEEKMELSQNIAYKVGHRMRPFISMGGGTPLNWNWVEKNADMCMKHPLYDEILGHAPPVTTAAAALSPVPASASAPTPLPAPALAPLSICIPCNAASAVTGPKGTTPKASELVEIQDDEEDELDDDDVQGKQKASKNKDKGKGPTTSSTAVTTITPKTATAPYVSTVATRFKTTQIRATRQKKISGQSQGTGKSFVSSCFSVTNNVFTPDTSWMGGQTGGDMLVGAPPVQPPIVPVASMPSTGTPHIFITWPSNVPDDGQSISAPLLHTHNISPQAFQ</sequence>
<feature type="region of interest" description="Disordered" evidence="1">
    <location>
        <begin position="150"/>
        <end position="190"/>
    </location>
</feature>
<evidence type="ECO:0000313" key="3">
    <source>
        <dbReference type="Proteomes" id="UP000719766"/>
    </source>
</evidence>
<reference evidence="2" key="1">
    <citation type="journal article" date="2020" name="New Phytol.">
        <title>Comparative genomics reveals dynamic genome evolution in host specialist ectomycorrhizal fungi.</title>
        <authorList>
            <person name="Lofgren L.A."/>
            <person name="Nguyen N.H."/>
            <person name="Vilgalys R."/>
            <person name="Ruytinx J."/>
            <person name="Liao H.L."/>
            <person name="Branco S."/>
            <person name="Kuo A."/>
            <person name="LaButti K."/>
            <person name="Lipzen A."/>
            <person name="Andreopoulos W."/>
            <person name="Pangilinan J."/>
            <person name="Riley R."/>
            <person name="Hundley H."/>
            <person name="Na H."/>
            <person name="Barry K."/>
            <person name="Grigoriev I.V."/>
            <person name="Stajich J.E."/>
            <person name="Kennedy P.G."/>
        </authorList>
    </citation>
    <scope>NUCLEOTIDE SEQUENCE</scope>
    <source>
        <strain evidence="2">S12</strain>
    </source>
</reference>
<accession>A0A9P7AUY0</accession>
<feature type="compositionally biased region" description="Low complexity" evidence="1">
    <location>
        <begin position="181"/>
        <end position="190"/>
    </location>
</feature>
<protein>
    <submittedName>
        <fullName evidence="2">Uncharacterized protein</fullName>
    </submittedName>
</protein>
<comment type="caution">
    <text evidence="2">The sequence shown here is derived from an EMBL/GenBank/DDBJ whole genome shotgun (WGS) entry which is preliminary data.</text>
</comment>
<organism evidence="2 3">
    <name type="scientific">Suillus plorans</name>
    <dbReference type="NCBI Taxonomy" id="116603"/>
    <lineage>
        <taxon>Eukaryota</taxon>
        <taxon>Fungi</taxon>
        <taxon>Dikarya</taxon>
        <taxon>Basidiomycota</taxon>
        <taxon>Agaricomycotina</taxon>
        <taxon>Agaricomycetes</taxon>
        <taxon>Agaricomycetidae</taxon>
        <taxon>Boletales</taxon>
        <taxon>Suillineae</taxon>
        <taxon>Suillaceae</taxon>
        <taxon>Suillus</taxon>
    </lineage>
</organism>
<name>A0A9P7AUY0_9AGAM</name>
<dbReference type="EMBL" id="JABBWE010000018">
    <property type="protein sequence ID" value="KAG1796735.1"/>
    <property type="molecule type" value="Genomic_DNA"/>
</dbReference>
<dbReference type="Proteomes" id="UP000719766">
    <property type="component" value="Unassembled WGS sequence"/>
</dbReference>
<dbReference type="AlphaFoldDB" id="A0A9P7AUY0"/>
<dbReference type="RefSeq" id="XP_041162092.1">
    <property type="nucleotide sequence ID" value="XM_041299975.1"/>
</dbReference>
<feature type="compositionally biased region" description="Acidic residues" evidence="1">
    <location>
        <begin position="151"/>
        <end position="164"/>
    </location>
</feature>
<evidence type="ECO:0000256" key="1">
    <source>
        <dbReference type="SAM" id="MobiDB-lite"/>
    </source>
</evidence>
<evidence type="ECO:0000313" key="2">
    <source>
        <dbReference type="EMBL" id="KAG1796735.1"/>
    </source>
</evidence>
<dbReference type="GeneID" id="64593739"/>
<gene>
    <name evidence="2" type="ORF">HD556DRAFT_1306915</name>
</gene>